<accession>A0A9W6R7W2</accession>
<sequence length="72" mass="8121">MARHLLRLALSASATFDAEIFESIEIRNAAAWATVYLDWPECASLLWRMAENDPDERIRNGSRTLLESLKGG</sequence>
<reference evidence="1" key="1">
    <citation type="submission" date="2023-03" db="EMBL/GenBank/DDBJ databases">
        <title>Amycolatopsis taiwanensis NBRC 103393.</title>
        <authorList>
            <person name="Ichikawa N."/>
            <person name="Sato H."/>
            <person name="Tonouchi N."/>
        </authorList>
    </citation>
    <scope>NUCLEOTIDE SEQUENCE</scope>
    <source>
        <strain evidence="1">NBRC 103393</strain>
    </source>
</reference>
<proteinExistence type="predicted"/>
<evidence type="ECO:0000313" key="1">
    <source>
        <dbReference type="EMBL" id="GLY69212.1"/>
    </source>
</evidence>
<dbReference type="AlphaFoldDB" id="A0A9W6R7W2"/>
<evidence type="ECO:0000313" key="2">
    <source>
        <dbReference type="Proteomes" id="UP001165136"/>
    </source>
</evidence>
<dbReference type="Proteomes" id="UP001165136">
    <property type="component" value="Unassembled WGS sequence"/>
</dbReference>
<comment type="caution">
    <text evidence="1">The sequence shown here is derived from an EMBL/GenBank/DDBJ whole genome shotgun (WGS) entry which is preliminary data.</text>
</comment>
<protein>
    <submittedName>
        <fullName evidence="1">Uncharacterized protein</fullName>
    </submittedName>
</protein>
<dbReference type="EMBL" id="BSTI01000015">
    <property type="protein sequence ID" value="GLY69212.1"/>
    <property type="molecule type" value="Genomic_DNA"/>
</dbReference>
<keyword evidence="2" id="KW-1185">Reference proteome</keyword>
<organism evidence="1 2">
    <name type="scientific">Amycolatopsis taiwanensis</name>
    <dbReference type="NCBI Taxonomy" id="342230"/>
    <lineage>
        <taxon>Bacteria</taxon>
        <taxon>Bacillati</taxon>
        <taxon>Actinomycetota</taxon>
        <taxon>Actinomycetes</taxon>
        <taxon>Pseudonocardiales</taxon>
        <taxon>Pseudonocardiaceae</taxon>
        <taxon>Amycolatopsis</taxon>
    </lineage>
</organism>
<gene>
    <name evidence="1" type="ORF">Atai01_58310</name>
</gene>
<name>A0A9W6R7W2_9PSEU</name>
<dbReference type="RefSeq" id="WP_285488864.1">
    <property type="nucleotide sequence ID" value="NZ_BSTI01000015.1"/>
</dbReference>